<gene>
    <name evidence="1" type="ORF">GCM10023335_76570</name>
</gene>
<dbReference type="Proteomes" id="UP001501759">
    <property type="component" value="Unassembled WGS sequence"/>
</dbReference>
<keyword evidence="2" id="KW-1185">Reference proteome</keyword>
<name>A0ABP9JII1_9ACTN</name>
<protein>
    <submittedName>
        <fullName evidence="1">Uncharacterized protein</fullName>
    </submittedName>
</protein>
<reference evidence="2" key="1">
    <citation type="journal article" date="2019" name="Int. J. Syst. Evol. Microbiol.">
        <title>The Global Catalogue of Microorganisms (GCM) 10K type strain sequencing project: providing services to taxonomists for standard genome sequencing and annotation.</title>
        <authorList>
            <consortium name="The Broad Institute Genomics Platform"/>
            <consortium name="The Broad Institute Genome Sequencing Center for Infectious Disease"/>
            <person name="Wu L."/>
            <person name="Ma J."/>
        </authorList>
    </citation>
    <scope>NUCLEOTIDE SEQUENCE [LARGE SCALE GENOMIC DNA]</scope>
    <source>
        <strain evidence="2">JCM 18409</strain>
    </source>
</reference>
<organism evidence="1 2">
    <name type="scientific">Streptomyces siamensis</name>
    <dbReference type="NCBI Taxonomy" id="1274986"/>
    <lineage>
        <taxon>Bacteria</taxon>
        <taxon>Bacillati</taxon>
        <taxon>Actinomycetota</taxon>
        <taxon>Actinomycetes</taxon>
        <taxon>Kitasatosporales</taxon>
        <taxon>Streptomycetaceae</taxon>
        <taxon>Streptomyces</taxon>
    </lineage>
</organism>
<dbReference type="EMBL" id="BAABKB010000040">
    <property type="protein sequence ID" value="GAA5033249.1"/>
    <property type="molecule type" value="Genomic_DNA"/>
</dbReference>
<proteinExistence type="predicted"/>
<evidence type="ECO:0000313" key="1">
    <source>
        <dbReference type="EMBL" id="GAA5033249.1"/>
    </source>
</evidence>
<comment type="caution">
    <text evidence="1">The sequence shown here is derived from an EMBL/GenBank/DDBJ whole genome shotgun (WGS) entry which is preliminary data.</text>
</comment>
<accession>A0ABP9JII1</accession>
<sequence length="52" mass="5861">MKDPETTPECGLKEHAMCRGPQVLKRPGAPAWEAPLMTIRCECSCHGRPRKR</sequence>
<evidence type="ECO:0000313" key="2">
    <source>
        <dbReference type="Proteomes" id="UP001501759"/>
    </source>
</evidence>